<dbReference type="EMBL" id="GBRH01169005">
    <property type="protein sequence ID" value="JAE28891.1"/>
    <property type="molecule type" value="Transcribed_RNA"/>
</dbReference>
<dbReference type="AlphaFoldDB" id="A0A0A9H229"/>
<sequence length="62" mass="7273">MQGTFKQTIPSQYLISNLSKAKELERRHPNSFPEIQTERRRSLVRLLNQPSSAVGRKEHRAR</sequence>
<protein>
    <submittedName>
        <fullName evidence="1">Uncharacterized protein</fullName>
    </submittedName>
</protein>
<accession>A0A0A9H229</accession>
<proteinExistence type="predicted"/>
<organism evidence="1">
    <name type="scientific">Arundo donax</name>
    <name type="common">Giant reed</name>
    <name type="synonym">Donax arundinaceus</name>
    <dbReference type="NCBI Taxonomy" id="35708"/>
    <lineage>
        <taxon>Eukaryota</taxon>
        <taxon>Viridiplantae</taxon>
        <taxon>Streptophyta</taxon>
        <taxon>Embryophyta</taxon>
        <taxon>Tracheophyta</taxon>
        <taxon>Spermatophyta</taxon>
        <taxon>Magnoliopsida</taxon>
        <taxon>Liliopsida</taxon>
        <taxon>Poales</taxon>
        <taxon>Poaceae</taxon>
        <taxon>PACMAD clade</taxon>
        <taxon>Arundinoideae</taxon>
        <taxon>Arundineae</taxon>
        <taxon>Arundo</taxon>
    </lineage>
</organism>
<evidence type="ECO:0000313" key="1">
    <source>
        <dbReference type="EMBL" id="JAE28891.1"/>
    </source>
</evidence>
<reference evidence="1" key="1">
    <citation type="submission" date="2014-09" db="EMBL/GenBank/DDBJ databases">
        <authorList>
            <person name="Magalhaes I.L.F."/>
            <person name="Oliveira U."/>
            <person name="Santos F.R."/>
            <person name="Vidigal T.H.D.A."/>
            <person name="Brescovit A.D."/>
            <person name="Santos A.J."/>
        </authorList>
    </citation>
    <scope>NUCLEOTIDE SEQUENCE</scope>
    <source>
        <tissue evidence="1">Shoot tissue taken approximately 20 cm above the soil surface</tissue>
    </source>
</reference>
<name>A0A0A9H229_ARUDO</name>
<reference evidence="1" key="2">
    <citation type="journal article" date="2015" name="Data Brief">
        <title>Shoot transcriptome of the giant reed, Arundo donax.</title>
        <authorList>
            <person name="Barrero R.A."/>
            <person name="Guerrero F.D."/>
            <person name="Moolhuijzen P."/>
            <person name="Goolsby J.A."/>
            <person name="Tidwell J."/>
            <person name="Bellgard S.E."/>
            <person name="Bellgard M.I."/>
        </authorList>
    </citation>
    <scope>NUCLEOTIDE SEQUENCE</scope>
    <source>
        <tissue evidence="1">Shoot tissue taken approximately 20 cm above the soil surface</tissue>
    </source>
</reference>